<reference evidence="2" key="1">
    <citation type="submission" date="2023-06" db="EMBL/GenBank/DDBJ databases">
        <authorList>
            <person name="Zeman M."/>
            <person name="Kubasova T."/>
            <person name="Jahodarova E."/>
            <person name="Nykrynova M."/>
            <person name="Rychlik I."/>
        </authorList>
    </citation>
    <scope>NUCLEOTIDE SEQUENCE</scope>
    <source>
        <strain evidence="2">15_COKtk</strain>
    </source>
</reference>
<feature type="domain" description="Coenzyme F420 hydrogenase/dehydrogenase beta subunit C-terminal" evidence="1">
    <location>
        <begin position="97"/>
        <end position="277"/>
    </location>
</feature>
<dbReference type="Proteomes" id="UP001168505">
    <property type="component" value="Unassembled WGS sequence"/>
</dbReference>
<evidence type="ECO:0000313" key="3">
    <source>
        <dbReference type="Proteomes" id="UP001168505"/>
    </source>
</evidence>
<evidence type="ECO:0000313" key="2">
    <source>
        <dbReference type="EMBL" id="MDN0069462.1"/>
    </source>
</evidence>
<dbReference type="EMBL" id="JAUEIR010000005">
    <property type="protein sequence ID" value="MDN0069462.1"/>
    <property type="molecule type" value="Genomic_DNA"/>
</dbReference>
<gene>
    <name evidence="2" type="ORF">QVN40_07065</name>
</gene>
<dbReference type="AlphaFoldDB" id="A0AAW7JQU4"/>
<reference evidence="2" key="2">
    <citation type="submission" date="2023-08" db="EMBL/GenBank/DDBJ databases">
        <title>Identification and characterization of horizontal gene transfer across gut microbiota members of farm animals based on homology search.</title>
        <authorList>
            <person name="Schwarzerova J."/>
            <person name="Nykrynova M."/>
            <person name="Jureckova K."/>
            <person name="Cejkova D."/>
            <person name="Rychlik I."/>
        </authorList>
    </citation>
    <scope>NUCLEOTIDE SEQUENCE</scope>
    <source>
        <strain evidence="2">15_COKtk</strain>
    </source>
</reference>
<dbReference type="InterPro" id="IPR052977">
    <property type="entry name" value="Polyferredoxin-like_ET"/>
</dbReference>
<organism evidence="2 3">
    <name type="scientific">Collinsella ihumii</name>
    <dbReference type="NCBI Taxonomy" id="1720204"/>
    <lineage>
        <taxon>Bacteria</taxon>
        <taxon>Bacillati</taxon>
        <taxon>Actinomycetota</taxon>
        <taxon>Coriobacteriia</taxon>
        <taxon>Coriobacteriales</taxon>
        <taxon>Coriobacteriaceae</taxon>
        <taxon>Collinsella</taxon>
    </lineage>
</organism>
<dbReference type="RefSeq" id="WP_289827190.1">
    <property type="nucleotide sequence ID" value="NZ_JAUEIR010000005.1"/>
</dbReference>
<dbReference type="InterPro" id="IPR007525">
    <property type="entry name" value="FrhB_FdhB_C"/>
</dbReference>
<name>A0AAW7JQU4_9ACTN</name>
<comment type="caution">
    <text evidence="2">The sequence shown here is derived from an EMBL/GenBank/DDBJ whole genome shotgun (WGS) entry which is preliminary data.</text>
</comment>
<dbReference type="PANTHER" id="PTHR43193:SF2">
    <property type="entry name" value="POLYFERREDOXIN PROTEIN FWDF"/>
    <property type="match status" value="1"/>
</dbReference>
<proteinExistence type="predicted"/>
<evidence type="ECO:0000259" key="1">
    <source>
        <dbReference type="Pfam" id="PF04432"/>
    </source>
</evidence>
<sequence>MGARVSLHEPRRAFAFTDGDKGSLERSASGGAFAALARQVLREGGIVFGAAAEDDGLVHQISIRSAEDLSRLQGSKYVWSRPEGTFTECVEYLKEGRTVLYTGTPCQIAGVRSCVEKSELTEEQKGNLVTCDLICHGTPRNELYQAYIAWLSKRHDADDGIHSYRFRTKEYGWGLYYYYYYYFRNGTKHEVRGGAGDDPYYFAFSRAAIYRHACYQCRYARKERMGDLTLGDYWGVRKNTPEAYDPKGVSAVIVNTHKGEDLLLKAADGCSITEVPYEKISEQQTNLNRPSRRSMEDEEIAKQIELRLKSGNTDDIFDRLLPIDQGRNARLRRMLPPFLLKIIYRLRSNA</sequence>
<accession>A0AAW7JQU4</accession>
<dbReference type="Pfam" id="PF04432">
    <property type="entry name" value="FrhB_FdhB_C"/>
    <property type="match status" value="1"/>
</dbReference>
<protein>
    <submittedName>
        <fullName evidence="2">Coenzyme F420 hydrogenase/dehydrogenase, beta subunit C-terminal domain</fullName>
    </submittedName>
</protein>
<dbReference type="PANTHER" id="PTHR43193">
    <property type="match status" value="1"/>
</dbReference>